<dbReference type="AlphaFoldDB" id="C4V6G9"/>
<proteinExistence type="predicted"/>
<dbReference type="RefSeq" id="WP_006691193.1">
    <property type="nucleotide sequence ID" value="NZ_GG694008.1"/>
</dbReference>
<comment type="caution">
    <text evidence="1">The sequence shown here is derived from an EMBL/GenBank/DDBJ whole genome shotgun (WGS) entry which is preliminary data.</text>
</comment>
<dbReference type="EMBL" id="ACLA01000033">
    <property type="protein sequence ID" value="EEQ47767.1"/>
    <property type="molecule type" value="Genomic_DNA"/>
</dbReference>
<dbReference type="STRING" id="638302.HMPREF0908_2069"/>
<accession>C4V6G9</accession>
<keyword evidence="2" id="KW-1185">Reference proteome</keyword>
<organism evidence="1 2">
    <name type="scientific">Selenomonas flueggei ATCC 43531</name>
    <dbReference type="NCBI Taxonomy" id="638302"/>
    <lineage>
        <taxon>Bacteria</taxon>
        <taxon>Bacillati</taxon>
        <taxon>Bacillota</taxon>
        <taxon>Negativicutes</taxon>
        <taxon>Selenomonadales</taxon>
        <taxon>Selenomonadaceae</taxon>
        <taxon>Selenomonas</taxon>
    </lineage>
</organism>
<gene>
    <name evidence="1" type="ORF">HMPREF0908_2069</name>
</gene>
<name>C4V6G9_9FIRM</name>
<dbReference type="Proteomes" id="UP000005309">
    <property type="component" value="Unassembled WGS sequence"/>
</dbReference>
<sequence length="69" mass="8157">MEIHFAWDEEKNRINRQKLKEQSTADIDHETMVHFKKPSKEGGIPCRARINLYLSDCMARGRKLTMPQQ</sequence>
<evidence type="ECO:0000313" key="2">
    <source>
        <dbReference type="Proteomes" id="UP000005309"/>
    </source>
</evidence>
<protein>
    <submittedName>
        <fullName evidence="1">Uncharacterized protein</fullName>
    </submittedName>
</protein>
<evidence type="ECO:0000313" key="1">
    <source>
        <dbReference type="EMBL" id="EEQ47767.1"/>
    </source>
</evidence>
<dbReference type="HOGENOM" id="CLU_2773559_0_0_9"/>
<reference evidence="1 2" key="1">
    <citation type="submission" date="2009-04" db="EMBL/GenBank/DDBJ databases">
        <authorList>
            <person name="Qin X."/>
            <person name="Bachman B."/>
            <person name="Battles P."/>
            <person name="Bell A."/>
            <person name="Bess C."/>
            <person name="Bickham C."/>
            <person name="Chaboub L."/>
            <person name="Chen D."/>
            <person name="Coyle M."/>
            <person name="Deiros D.R."/>
            <person name="Dinh H."/>
            <person name="Forbes L."/>
            <person name="Fowler G."/>
            <person name="Francisco L."/>
            <person name="Fu Q."/>
            <person name="Gubbala S."/>
            <person name="Hale W."/>
            <person name="Han Y."/>
            <person name="Hemphill L."/>
            <person name="Highlander S.K."/>
            <person name="Hirani K."/>
            <person name="Hogues M."/>
            <person name="Jackson L."/>
            <person name="Jakkamsetti A."/>
            <person name="Javaid M."/>
            <person name="Jiang H."/>
            <person name="Korchina V."/>
            <person name="Kovar C."/>
            <person name="Lara F."/>
            <person name="Lee S."/>
            <person name="Mata R."/>
            <person name="Mathew T."/>
            <person name="Moen C."/>
            <person name="Morales K."/>
            <person name="Munidasa M."/>
            <person name="Nazareth L."/>
            <person name="Ngo R."/>
            <person name="Nguyen L."/>
            <person name="Okwuonu G."/>
            <person name="Ongeri F."/>
            <person name="Patil S."/>
            <person name="Petrosino J."/>
            <person name="Pham C."/>
            <person name="Pham P."/>
            <person name="Pu L.-L."/>
            <person name="Puazo M."/>
            <person name="Raj R."/>
            <person name="Reid J."/>
            <person name="Rouhana J."/>
            <person name="Saada N."/>
            <person name="Shang Y."/>
            <person name="Simmons D."/>
            <person name="Thornton R."/>
            <person name="Warren J."/>
            <person name="Weissenberger G."/>
            <person name="Zhang J."/>
            <person name="Zhang L."/>
            <person name="Zhou C."/>
            <person name="Zhu D."/>
            <person name="Muzny D."/>
            <person name="Worley K."/>
            <person name="Gibbs R."/>
        </authorList>
    </citation>
    <scope>NUCLEOTIDE SEQUENCE [LARGE SCALE GENOMIC DNA]</scope>
    <source>
        <strain evidence="1 2">ATCC 43531</strain>
    </source>
</reference>